<feature type="transmembrane region" description="Helical" evidence="7">
    <location>
        <begin position="97"/>
        <end position="117"/>
    </location>
</feature>
<dbReference type="InterPro" id="IPR000515">
    <property type="entry name" value="MetI-like"/>
</dbReference>
<dbReference type="PANTHER" id="PTHR30193">
    <property type="entry name" value="ABC TRANSPORTER PERMEASE PROTEIN"/>
    <property type="match status" value="1"/>
</dbReference>
<gene>
    <name evidence="9" type="ORF">G4Y79_11790</name>
</gene>
<dbReference type="GO" id="GO:0005886">
    <property type="term" value="C:plasma membrane"/>
    <property type="evidence" value="ECO:0007669"/>
    <property type="project" value="UniProtKB-SubCell"/>
</dbReference>
<keyword evidence="6 7" id="KW-0472">Membrane</keyword>
<reference evidence="9 10" key="1">
    <citation type="submission" date="2020-02" db="EMBL/GenBank/DDBJ databases">
        <authorList>
            <person name="Zheng R.K."/>
            <person name="Sun C.M."/>
        </authorList>
    </citation>
    <scope>NUCLEOTIDE SEQUENCE [LARGE SCALE GENOMIC DNA]</scope>
    <source>
        <strain evidence="10">rifampicinis</strain>
    </source>
</reference>
<feature type="transmembrane region" description="Helical" evidence="7">
    <location>
        <begin position="218"/>
        <end position="241"/>
    </location>
</feature>
<evidence type="ECO:0000256" key="7">
    <source>
        <dbReference type="RuleBase" id="RU363032"/>
    </source>
</evidence>
<feature type="transmembrane region" description="Helical" evidence="7">
    <location>
        <begin position="190"/>
        <end position="212"/>
    </location>
</feature>
<evidence type="ECO:0000313" key="10">
    <source>
        <dbReference type="Proteomes" id="UP000594468"/>
    </source>
</evidence>
<dbReference type="CDD" id="cd06261">
    <property type="entry name" value="TM_PBP2"/>
    <property type="match status" value="1"/>
</dbReference>
<keyword evidence="5 7" id="KW-1133">Transmembrane helix</keyword>
<evidence type="ECO:0000259" key="8">
    <source>
        <dbReference type="PROSITE" id="PS50928"/>
    </source>
</evidence>
<feature type="transmembrane region" description="Helical" evidence="7">
    <location>
        <begin position="145"/>
        <end position="169"/>
    </location>
</feature>
<dbReference type="AlphaFoldDB" id="A0A7S8EDX4"/>
<dbReference type="KEGG" id="pmet:G4Y79_11790"/>
<keyword evidence="4 7" id="KW-0812">Transmembrane</keyword>
<evidence type="ECO:0000313" key="9">
    <source>
        <dbReference type="EMBL" id="QPC85192.1"/>
    </source>
</evidence>
<comment type="subcellular location">
    <subcellularLocation>
        <location evidence="1 7">Cell membrane</location>
        <topology evidence="1 7">Multi-pass membrane protein</topology>
    </subcellularLocation>
</comment>
<evidence type="ECO:0000256" key="6">
    <source>
        <dbReference type="ARBA" id="ARBA00023136"/>
    </source>
</evidence>
<keyword evidence="10" id="KW-1185">Reference proteome</keyword>
<protein>
    <submittedName>
        <fullName evidence="9">Sugar ABC transporter permease</fullName>
    </submittedName>
</protein>
<organism evidence="9 10">
    <name type="scientific">Phototrophicus methaneseepsis</name>
    <dbReference type="NCBI Taxonomy" id="2710758"/>
    <lineage>
        <taxon>Bacteria</taxon>
        <taxon>Bacillati</taxon>
        <taxon>Chloroflexota</taxon>
        <taxon>Candidatus Thermofontia</taxon>
        <taxon>Phototrophicales</taxon>
        <taxon>Phototrophicaceae</taxon>
        <taxon>Phototrophicus</taxon>
    </lineage>
</organism>
<name>A0A7S8EDX4_9CHLR</name>
<dbReference type="PROSITE" id="PS50928">
    <property type="entry name" value="ABC_TM1"/>
    <property type="match status" value="1"/>
</dbReference>
<evidence type="ECO:0000256" key="5">
    <source>
        <dbReference type="ARBA" id="ARBA00022989"/>
    </source>
</evidence>
<sequence length="285" mass="31953">MIGYVFIMPFILGFILWFLVPALVAANLTFQRWNLISPPTYVGTANIERLFTDPILPQSLKATFLFTILSVPIGLVFAFFLAMLINTPIRGIAVFRTIYFLPSIVPAVASAVLWAWLLNTEFGLVNYFIRELGGPKIPWLQDPGWAIPAFIILSTWGVGGSMIIFLAGLQGIPEVYYEAAKLDGAGRFRQLWNITLPLMSPIIFFNLVMGFINSFQVFVSALLITNGGPQNATLFLVLYIYRTAFQSQNMGYAATLSWVLFFILMILSLIIFRVAGSRVYYENAD</sequence>
<feature type="transmembrane region" description="Helical" evidence="7">
    <location>
        <begin position="253"/>
        <end position="275"/>
    </location>
</feature>
<feature type="transmembrane region" description="Helical" evidence="7">
    <location>
        <begin position="64"/>
        <end position="85"/>
    </location>
</feature>
<dbReference type="Gene3D" id="1.10.3720.10">
    <property type="entry name" value="MetI-like"/>
    <property type="match status" value="1"/>
</dbReference>
<evidence type="ECO:0000256" key="2">
    <source>
        <dbReference type="ARBA" id="ARBA00022448"/>
    </source>
</evidence>
<keyword evidence="3" id="KW-1003">Cell membrane</keyword>
<dbReference type="Pfam" id="PF00528">
    <property type="entry name" value="BPD_transp_1"/>
    <property type="match status" value="1"/>
</dbReference>
<dbReference type="InterPro" id="IPR035906">
    <property type="entry name" value="MetI-like_sf"/>
</dbReference>
<accession>A0A7S8EDX4</accession>
<dbReference type="PANTHER" id="PTHR30193:SF1">
    <property type="entry name" value="ABC TRANSPORTER PERMEASE PROTEIN YESP-RELATED"/>
    <property type="match status" value="1"/>
</dbReference>
<dbReference type="GO" id="GO:0055085">
    <property type="term" value="P:transmembrane transport"/>
    <property type="evidence" value="ECO:0007669"/>
    <property type="project" value="InterPro"/>
</dbReference>
<evidence type="ECO:0000256" key="3">
    <source>
        <dbReference type="ARBA" id="ARBA00022475"/>
    </source>
</evidence>
<proteinExistence type="inferred from homology"/>
<evidence type="ECO:0000256" key="1">
    <source>
        <dbReference type="ARBA" id="ARBA00004651"/>
    </source>
</evidence>
<keyword evidence="2 7" id="KW-0813">Transport</keyword>
<feature type="domain" description="ABC transmembrane type-1" evidence="8">
    <location>
        <begin position="60"/>
        <end position="271"/>
    </location>
</feature>
<evidence type="ECO:0000256" key="4">
    <source>
        <dbReference type="ARBA" id="ARBA00022692"/>
    </source>
</evidence>
<dbReference type="InterPro" id="IPR051393">
    <property type="entry name" value="ABC_transporter_permease"/>
</dbReference>
<comment type="similarity">
    <text evidence="7">Belongs to the binding-protein-dependent transport system permease family.</text>
</comment>
<dbReference type="SUPFAM" id="SSF161098">
    <property type="entry name" value="MetI-like"/>
    <property type="match status" value="1"/>
</dbReference>
<dbReference type="EMBL" id="CP062983">
    <property type="protein sequence ID" value="QPC85192.1"/>
    <property type="molecule type" value="Genomic_DNA"/>
</dbReference>
<dbReference type="Proteomes" id="UP000594468">
    <property type="component" value="Chromosome"/>
</dbReference>